<feature type="region of interest" description="Disordered" evidence="1">
    <location>
        <begin position="109"/>
        <end position="154"/>
    </location>
</feature>
<feature type="region of interest" description="Disordered" evidence="1">
    <location>
        <begin position="32"/>
        <end position="76"/>
    </location>
</feature>
<evidence type="ECO:0000256" key="2">
    <source>
        <dbReference type="SAM" id="SignalP"/>
    </source>
</evidence>
<gene>
    <name evidence="3" type="ORF">PCOR1329_LOCUS49336</name>
</gene>
<comment type="caution">
    <text evidence="3">The sequence shown here is derived from an EMBL/GenBank/DDBJ whole genome shotgun (WGS) entry which is preliminary data.</text>
</comment>
<feature type="compositionally biased region" description="Low complexity" evidence="1">
    <location>
        <begin position="51"/>
        <end position="75"/>
    </location>
</feature>
<keyword evidence="4" id="KW-1185">Reference proteome</keyword>
<reference evidence="3" key="1">
    <citation type="submission" date="2023-10" db="EMBL/GenBank/DDBJ databases">
        <authorList>
            <person name="Chen Y."/>
            <person name="Shah S."/>
            <person name="Dougan E. K."/>
            <person name="Thang M."/>
            <person name="Chan C."/>
        </authorList>
    </citation>
    <scope>NUCLEOTIDE SEQUENCE [LARGE SCALE GENOMIC DNA]</scope>
</reference>
<dbReference type="EMBL" id="CAUYUJ010015968">
    <property type="protein sequence ID" value="CAK0860336.1"/>
    <property type="molecule type" value="Genomic_DNA"/>
</dbReference>
<dbReference type="Proteomes" id="UP001189429">
    <property type="component" value="Unassembled WGS sequence"/>
</dbReference>
<feature type="chain" id="PRO_5045753040" evidence="2">
    <location>
        <begin position="24"/>
        <end position="172"/>
    </location>
</feature>
<evidence type="ECO:0000256" key="1">
    <source>
        <dbReference type="SAM" id="MobiDB-lite"/>
    </source>
</evidence>
<protein>
    <submittedName>
        <fullName evidence="3">Uncharacterized protein</fullName>
    </submittedName>
</protein>
<evidence type="ECO:0000313" key="3">
    <source>
        <dbReference type="EMBL" id="CAK0860336.1"/>
    </source>
</evidence>
<proteinExistence type="predicted"/>
<feature type="signal peptide" evidence="2">
    <location>
        <begin position="1"/>
        <end position="23"/>
    </location>
</feature>
<name>A0ABN9UKI5_9DINO</name>
<accession>A0ABN9UKI5</accession>
<sequence>MPRLGGLQLCFLALLALAPAAAGAHLGEELAEAAAPGAPPQQIMRSEGPRAQAQGGLADQGLGSARGGARVVPGAADPPLDAGIKLSYPSYPFFGSVVVVGEEGAATSASQPVSSAYSSQPVSSGYSSHYSSQPVSSGYSSHYPSSQPAAYPSHAYTAPAPAPVAVSAGVSR</sequence>
<evidence type="ECO:0000313" key="4">
    <source>
        <dbReference type="Proteomes" id="UP001189429"/>
    </source>
</evidence>
<organism evidence="3 4">
    <name type="scientific">Prorocentrum cordatum</name>
    <dbReference type="NCBI Taxonomy" id="2364126"/>
    <lineage>
        <taxon>Eukaryota</taxon>
        <taxon>Sar</taxon>
        <taxon>Alveolata</taxon>
        <taxon>Dinophyceae</taxon>
        <taxon>Prorocentrales</taxon>
        <taxon>Prorocentraceae</taxon>
        <taxon>Prorocentrum</taxon>
    </lineage>
</organism>
<keyword evidence="2" id="KW-0732">Signal</keyword>
<feature type="compositionally biased region" description="Low complexity" evidence="1">
    <location>
        <begin position="109"/>
        <end position="146"/>
    </location>
</feature>